<sequence length="119" mass="14336">MKKIITCLYSYLSEHFGDKNEWVEFGVIDQTGLRLHIPEFLKRNIILCFNIYKLPEFLRQYPKVELQQYEIDNFNHFNAYSLVLGVFFRPLVAIYCCCVASFYFLSEFFIQNTVHLELW</sequence>
<evidence type="ECO:0000313" key="2">
    <source>
        <dbReference type="EMBL" id="MRY11964.1"/>
    </source>
</evidence>
<protein>
    <submittedName>
        <fullName evidence="2">Uncharacterized protein</fullName>
    </submittedName>
</protein>
<keyword evidence="1" id="KW-0472">Membrane</keyword>
<comment type="caution">
    <text evidence="2">The sequence shown here is derived from an EMBL/GenBank/DDBJ whole genome shotgun (WGS) entry which is preliminary data.</text>
</comment>
<keyword evidence="1" id="KW-1133">Transmembrane helix</keyword>
<organism evidence="2">
    <name type="scientific">Parabacteroides goldsteinii</name>
    <dbReference type="NCBI Taxonomy" id="328812"/>
    <lineage>
        <taxon>Bacteria</taxon>
        <taxon>Pseudomonadati</taxon>
        <taxon>Bacteroidota</taxon>
        <taxon>Bacteroidia</taxon>
        <taxon>Bacteroidales</taxon>
        <taxon>Tannerellaceae</taxon>
        <taxon>Parabacteroides</taxon>
    </lineage>
</organism>
<dbReference type="RefSeq" id="WP_010803529.1">
    <property type="nucleotide sequence ID" value="NZ_CAJSYT010000001.1"/>
</dbReference>
<feature type="transmembrane region" description="Helical" evidence="1">
    <location>
        <begin position="79"/>
        <end position="105"/>
    </location>
</feature>
<accession>A0A6G1ZDC6</accession>
<reference evidence="2" key="1">
    <citation type="journal article" date="2019" name="Nat. Med.">
        <title>A library of human gut bacterial isolates paired with longitudinal multiomics data enables mechanistic microbiome research.</title>
        <authorList>
            <person name="Poyet M."/>
            <person name="Groussin M."/>
            <person name="Gibbons S.M."/>
            <person name="Avila-Pacheco J."/>
            <person name="Jiang X."/>
            <person name="Kearney S.M."/>
            <person name="Perrotta A.R."/>
            <person name="Berdy B."/>
            <person name="Zhao S."/>
            <person name="Lieberman T.D."/>
            <person name="Swanson P.K."/>
            <person name="Smith M."/>
            <person name="Roesemann S."/>
            <person name="Alexander J.E."/>
            <person name="Rich S.A."/>
            <person name="Livny J."/>
            <person name="Vlamakis H."/>
            <person name="Clish C."/>
            <person name="Bullock K."/>
            <person name="Deik A."/>
            <person name="Scott J."/>
            <person name="Pierce K.A."/>
            <person name="Xavier R.J."/>
            <person name="Alm E.J."/>
        </authorList>
    </citation>
    <scope>NUCLEOTIDE SEQUENCE</scope>
    <source>
        <strain evidence="2">BIOML-A4</strain>
    </source>
</reference>
<keyword evidence="1" id="KW-0812">Transmembrane</keyword>
<dbReference type="EMBL" id="WKLP01000014">
    <property type="protein sequence ID" value="MRY11964.1"/>
    <property type="molecule type" value="Genomic_DNA"/>
</dbReference>
<proteinExistence type="predicted"/>
<dbReference type="AlphaFoldDB" id="A0A6G1ZDC6"/>
<name>A0A6G1ZDC6_9BACT</name>
<gene>
    <name evidence="2" type="ORF">GKE01_10845</name>
</gene>
<evidence type="ECO:0000256" key="1">
    <source>
        <dbReference type="SAM" id="Phobius"/>
    </source>
</evidence>